<proteinExistence type="predicted"/>
<dbReference type="PANTHER" id="PTHR28055">
    <property type="entry name" value="ALTERED INHERITANCE OF MITOCHONDRIA PROTEIN 41, MITOCHONDRIAL"/>
    <property type="match status" value="1"/>
</dbReference>
<gene>
    <name evidence="1" type="ORF">L9S41_08620</name>
</gene>
<organism evidence="1 2">
    <name type="scientific">Geoalkalibacter halelectricus</name>
    <dbReference type="NCBI Taxonomy" id="2847045"/>
    <lineage>
        <taxon>Bacteria</taxon>
        <taxon>Pseudomonadati</taxon>
        <taxon>Thermodesulfobacteriota</taxon>
        <taxon>Desulfuromonadia</taxon>
        <taxon>Desulfuromonadales</taxon>
        <taxon>Geoalkalibacteraceae</taxon>
        <taxon>Geoalkalibacter</taxon>
    </lineage>
</organism>
<dbReference type="InterPro" id="IPR019004">
    <property type="entry name" value="YqeY/Aim41"/>
</dbReference>
<accession>A0ABY5ZS35</accession>
<protein>
    <submittedName>
        <fullName evidence="1">GatB/YqeY domain-containing protein</fullName>
    </submittedName>
</protein>
<reference evidence="1" key="1">
    <citation type="journal article" date="2022" name="Environ. Microbiol.">
        <title>Geoalkalibacter halelectricus SAP #1 sp. nov. possessing extracellular electron transfer and mineral#reducing capabilities from a haloalkaline environment.</title>
        <authorList>
            <person name="Yadav S."/>
            <person name="Singh R."/>
            <person name="Sundharam S.S."/>
            <person name="Chaudhary S."/>
            <person name="Krishnamurthi S."/>
            <person name="Patil S.A."/>
        </authorList>
    </citation>
    <scope>NUCLEOTIDE SEQUENCE</scope>
    <source>
        <strain evidence="1">SAP-1</strain>
    </source>
</reference>
<dbReference type="EMBL" id="CP092109">
    <property type="protein sequence ID" value="UWZ81443.1"/>
    <property type="molecule type" value="Genomic_DNA"/>
</dbReference>
<dbReference type="InterPro" id="IPR003789">
    <property type="entry name" value="Asn/Gln_tRNA_amidoTrase-B-like"/>
</dbReference>
<dbReference type="SUPFAM" id="SSF89095">
    <property type="entry name" value="GatB/YqeY motif"/>
    <property type="match status" value="1"/>
</dbReference>
<dbReference type="InterPro" id="IPR023168">
    <property type="entry name" value="GatB_Yqey_C_2"/>
</dbReference>
<dbReference type="Gene3D" id="1.10.10.410">
    <property type="match status" value="1"/>
</dbReference>
<dbReference type="Pfam" id="PF09424">
    <property type="entry name" value="YqeY"/>
    <property type="match status" value="1"/>
</dbReference>
<evidence type="ECO:0000313" key="2">
    <source>
        <dbReference type="Proteomes" id="UP001060414"/>
    </source>
</evidence>
<dbReference type="RefSeq" id="WP_260749818.1">
    <property type="nucleotide sequence ID" value="NZ_CP092109.1"/>
</dbReference>
<dbReference type="Gene3D" id="1.10.1510.10">
    <property type="entry name" value="Uncharacterised protein YqeY/AIM41 PF09424, N-terminal domain"/>
    <property type="match status" value="1"/>
</dbReference>
<dbReference type="InterPro" id="IPR042184">
    <property type="entry name" value="YqeY/Aim41_N"/>
</dbReference>
<dbReference type="Proteomes" id="UP001060414">
    <property type="component" value="Chromosome"/>
</dbReference>
<evidence type="ECO:0000313" key="1">
    <source>
        <dbReference type="EMBL" id="UWZ81443.1"/>
    </source>
</evidence>
<name>A0ABY5ZS35_9BACT</name>
<dbReference type="PANTHER" id="PTHR28055:SF1">
    <property type="entry name" value="ALTERED INHERITANCE OF MITOCHONDRIA PROTEIN 41, MITOCHONDRIAL"/>
    <property type="match status" value="1"/>
</dbReference>
<sequence length="148" mass="16415">MSLNENLNTAMKEAMKAKDSLRLSAIRLIRSAIKNREIEERRPLDDEGIIAVLSTLAKQRRDSVEAYRQSGREDLAEKEEKELAVIQEFLPRPLSEEEIAAIIDQAVAQTGAAGPRDMGKVMKIVSAETKGRADGRLVSERVKTRLGG</sequence>
<keyword evidence="2" id="KW-1185">Reference proteome</keyword>